<dbReference type="InterPro" id="IPR001173">
    <property type="entry name" value="Glyco_trans_2-like"/>
</dbReference>
<comment type="caution">
    <text evidence="2">The sequence shown here is derived from an EMBL/GenBank/DDBJ whole genome shotgun (WGS) entry which is preliminary data.</text>
</comment>
<accession>A0ABX2ASQ4</accession>
<evidence type="ECO:0000313" key="2">
    <source>
        <dbReference type="EMBL" id="NPE13586.1"/>
    </source>
</evidence>
<dbReference type="SUPFAM" id="SSF53448">
    <property type="entry name" value="Nucleotide-diphospho-sugar transferases"/>
    <property type="match status" value="1"/>
</dbReference>
<gene>
    <name evidence="2" type="ORF">HPS55_04455</name>
</gene>
<dbReference type="InterPro" id="IPR029044">
    <property type="entry name" value="Nucleotide-diphossugar_trans"/>
</dbReference>
<protein>
    <submittedName>
        <fullName evidence="2">Glycosyltransferase family 2 protein</fullName>
    </submittedName>
</protein>
<dbReference type="CDD" id="cd00761">
    <property type="entry name" value="Glyco_tranf_GTA_type"/>
    <property type="match status" value="1"/>
</dbReference>
<dbReference type="PANTHER" id="PTHR22916">
    <property type="entry name" value="GLYCOSYLTRANSFERASE"/>
    <property type="match status" value="1"/>
</dbReference>
<proteinExistence type="predicted"/>
<dbReference type="EMBL" id="JABKKE010000005">
    <property type="protein sequence ID" value="NPE13586.1"/>
    <property type="molecule type" value="Genomic_DNA"/>
</dbReference>
<sequence length="293" mass="33515">MTNELISIIIPLYNKEKAISQTLMSVLNQTYNNLEIIIADDGSTDNSASIVKKIASEYGRIKYFHKKNGGVSSARNFGLSKASGEWIVFLDADDEMMPNNLEVLIGLTEKYNVNIASSNICVKEEDGNIRNIDLRITHEMLFHNFIKALIGNKAIFASGACIYKRSLLGTKPYNENLSRYEDADFELKLFVKSAVAMTPKVSFIHHGEFAELSKIPNNKKEKDFIFNIDFAHKTFWQKIKMGQYINEGSRTYTDGVNSMKARYGLSYYWKYAYLIIRKWLGVEYKLKQLLGFV</sequence>
<evidence type="ECO:0000259" key="1">
    <source>
        <dbReference type="Pfam" id="PF00535"/>
    </source>
</evidence>
<organism evidence="2 3">
    <name type="scientific">Xylanibacter rodentium</name>
    <dbReference type="NCBI Taxonomy" id="2736289"/>
    <lineage>
        <taxon>Bacteria</taxon>
        <taxon>Pseudomonadati</taxon>
        <taxon>Bacteroidota</taxon>
        <taxon>Bacteroidia</taxon>
        <taxon>Bacteroidales</taxon>
        <taxon>Prevotellaceae</taxon>
        <taxon>Xylanibacter</taxon>
    </lineage>
</organism>
<evidence type="ECO:0000313" key="3">
    <source>
        <dbReference type="Proteomes" id="UP001193734"/>
    </source>
</evidence>
<keyword evidence="3" id="KW-1185">Reference proteome</keyword>
<dbReference type="RefSeq" id="WP_172176153.1">
    <property type="nucleotide sequence ID" value="NZ_CASGIA010000004.1"/>
</dbReference>
<dbReference type="GeneID" id="82157011"/>
<name>A0ABX2ASQ4_9BACT</name>
<feature type="domain" description="Glycosyltransferase 2-like" evidence="1">
    <location>
        <begin position="7"/>
        <end position="167"/>
    </location>
</feature>
<dbReference type="Gene3D" id="3.90.550.10">
    <property type="entry name" value="Spore Coat Polysaccharide Biosynthesis Protein SpsA, Chain A"/>
    <property type="match status" value="1"/>
</dbReference>
<dbReference type="Pfam" id="PF00535">
    <property type="entry name" value="Glycos_transf_2"/>
    <property type="match status" value="1"/>
</dbReference>
<dbReference type="PANTHER" id="PTHR22916:SF3">
    <property type="entry name" value="UDP-GLCNAC:BETAGAL BETA-1,3-N-ACETYLGLUCOSAMINYLTRANSFERASE-LIKE PROTEIN 1"/>
    <property type="match status" value="1"/>
</dbReference>
<reference evidence="2 3" key="1">
    <citation type="submission" date="2020-05" db="EMBL/GenBank/DDBJ databases">
        <title>Distinct polysaccharide utilization as determinants for interspecies competition between intestinal Prevotella spp.</title>
        <authorList>
            <person name="Galvez E.J.C."/>
            <person name="Iljazovic A."/>
            <person name="Strowig T."/>
        </authorList>
    </citation>
    <scope>NUCLEOTIDE SEQUENCE [LARGE SCALE GENOMIC DNA]</scope>
    <source>
        <strain evidence="2 3">PROD</strain>
    </source>
</reference>
<dbReference type="Proteomes" id="UP001193734">
    <property type="component" value="Unassembled WGS sequence"/>
</dbReference>